<dbReference type="GO" id="GO:0005524">
    <property type="term" value="F:ATP binding"/>
    <property type="evidence" value="ECO:0007669"/>
    <property type="project" value="UniProtKB-KW"/>
</dbReference>
<name>A0A1M6D1G2_9FLAO</name>
<dbReference type="InterPro" id="IPR036890">
    <property type="entry name" value="HATPase_C_sf"/>
</dbReference>
<evidence type="ECO:0000256" key="1">
    <source>
        <dbReference type="ARBA" id="ARBA00000085"/>
    </source>
</evidence>
<dbReference type="PANTHER" id="PTHR41523">
    <property type="entry name" value="TWO-COMPONENT SYSTEM SENSOR PROTEIN"/>
    <property type="match status" value="1"/>
</dbReference>
<dbReference type="GO" id="GO:0016020">
    <property type="term" value="C:membrane"/>
    <property type="evidence" value="ECO:0007669"/>
    <property type="project" value="UniProtKB-SubCell"/>
</dbReference>
<reference evidence="15 16" key="1">
    <citation type="submission" date="2016-11" db="EMBL/GenBank/DDBJ databases">
        <authorList>
            <person name="Jaros S."/>
            <person name="Januszkiewicz K."/>
            <person name="Wedrychowicz H."/>
        </authorList>
    </citation>
    <scope>NUCLEOTIDE SEQUENCE [LARGE SCALE GENOMIC DNA]</scope>
    <source>
        <strain evidence="15 16">CGMCC 1.8863</strain>
    </source>
</reference>
<dbReference type="PANTHER" id="PTHR41523:SF8">
    <property type="entry name" value="ETHYLENE RESPONSE SENSOR PROTEIN"/>
    <property type="match status" value="1"/>
</dbReference>
<protein>
    <recommendedName>
        <fullName evidence="3">histidine kinase</fullName>
        <ecNumber evidence="3">2.7.13.3</ecNumber>
    </recommendedName>
</protein>
<evidence type="ECO:0000256" key="7">
    <source>
        <dbReference type="ARBA" id="ARBA00022741"/>
    </source>
</evidence>
<dbReference type="SUPFAM" id="SSF55874">
    <property type="entry name" value="ATPase domain of HSP90 chaperone/DNA topoisomerase II/histidine kinase"/>
    <property type="match status" value="1"/>
</dbReference>
<dbReference type="Pfam" id="PF07568">
    <property type="entry name" value="HisKA_2"/>
    <property type="match status" value="1"/>
</dbReference>
<dbReference type="Proteomes" id="UP000184231">
    <property type="component" value="Unassembled WGS sequence"/>
</dbReference>
<feature type="transmembrane region" description="Helical" evidence="12">
    <location>
        <begin position="7"/>
        <end position="27"/>
    </location>
</feature>
<keyword evidence="16" id="KW-1185">Reference proteome</keyword>
<evidence type="ECO:0000256" key="11">
    <source>
        <dbReference type="ARBA" id="ARBA00023136"/>
    </source>
</evidence>
<evidence type="ECO:0000256" key="5">
    <source>
        <dbReference type="ARBA" id="ARBA00022679"/>
    </source>
</evidence>
<dbReference type="Gene3D" id="3.30.450.350">
    <property type="entry name" value="CHASE domain"/>
    <property type="match status" value="1"/>
</dbReference>
<evidence type="ECO:0000256" key="12">
    <source>
        <dbReference type="SAM" id="Phobius"/>
    </source>
</evidence>
<proteinExistence type="predicted"/>
<evidence type="ECO:0000256" key="9">
    <source>
        <dbReference type="ARBA" id="ARBA00022840"/>
    </source>
</evidence>
<dbReference type="InterPro" id="IPR042240">
    <property type="entry name" value="CHASE_sf"/>
</dbReference>
<keyword evidence="9" id="KW-0067">ATP-binding</keyword>
<keyword evidence="7" id="KW-0547">Nucleotide-binding</keyword>
<accession>A0A1M6D1G2</accession>
<feature type="transmembrane region" description="Helical" evidence="12">
    <location>
        <begin position="301"/>
        <end position="319"/>
    </location>
</feature>
<dbReference type="InterPro" id="IPR011495">
    <property type="entry name" value="Sig_transdc_His_kin_sub2_dim/P"/>
</dbReference>
<dbReference type="Gene3D" id="3.30.565.10">
    <property type="entry name" value="Histidine kinase-like ATPase, C-terminal domain"/>
    <property type="match status" value="1"/>
</dbReference>
<dbReference type="InterPro" id="IPR006189">
    <property type="entry name" value="CHASE_dom"/>
</dbReference>
<dbReference type="SMART" id="SM00387">
    <property type="entry name" value="HATPase_c"/>
    <property type="match status" value="1"/>
</dbReference>
<dbReference type="PROSITE" id="PS50839">
    <property type="entry name" value="CHASE"/>
    <property type="match status" value="1"/>
</dbReference>
<dbReference type="PROSITE" id="PS50109">
    <property type="entry name" value="HIS_KIN"/>
    <property type="match status" value="1"/>
</dbReference>
<sequence>MISKKSYKYLIILLIGGLISSILFHYANQRRIAENEVFVENTITRAKLKFKQELLKVNTVLESMAFFFENNEEVTLDKYIEFTNPFISGLPGIRALEWAPRLTKGNIKHLGDAQVRVLDNSFNIAKINFNSPDGTFAPRRDYYPIIYTNPRDYLRKVIGLDIVSVPMVRRALRLADSTQKIVSSKPLNLITSKNREHFGFVMAKAVFGTEKKQADGYVLGVYDMTAYIETILGPEMKVLDIVITDVTEKSTPLYSSSPMHIENNNLKASNETSLDIGYRRWKIQYFAKEGLLVYPHTRESYFLFFFGIVISSLIGVIALKNDRYQNTLENEVRSRTLELEKSNKEKENLLQEIHHRVKNNLQMTSSLINIQKRKLTNKAAIAALEESQSRISAIALTHQKIYQDENSKSVNLKEYLTDLMTYQKKLLPSVNYAIHCSQVTLNLDVALPIGLIISELVTNALKHAFREEQFNKNLGITVSQDLDGERLIHIAVVDNGKGLPPDFDPNNTDGIGFKIIHSFCKQITGKLTYDSSPQGTSFTLSCKNLENLI</sequence>
<dbReference type="GO" id="GO:0007165">
    <property type="term" value="P:signal transduction"/>
    <property type="evidence" value="ECO:0007669"/>
    <property type="project" value="UniProtKB-ARBA"/>
</dbReference>
<comment type="subcellular location">
    <subcellularLocation>
        <location evidence="2">Membrane</location>
    </subcellularLocation>
</comment>
<evidence type="ECO:0000256" key="8">
    <source>
        <dbReference type="ARBA" id="ARBA00022777"/>
    </source>
</evidence>
<dbReference type="OrthoDB" id="9767435at2"/>
<comment type="catalytic activity">
    <reaction evidence="1">
        <text>ATP + protein L-histidine = ADP + protein N-phospho-L-histidine.</text>
        <dbReference type="EC" id="2.7.13.3"/>
    </reaction>
</comment>
<evidence type="ECO:0000259" key="14">
    <source>
        <dbReference type="PROSITE" id="PS50839"/>
    </source>
</evidence>
<evidence type="ECO:0000256" key="4">
    <source>
        <dbReference type="ARBA" id="ARBA00022553"/>
    </source>
</evidence>
<evidence type="ECO:0000313" key="16">
    <source>
        <dbReference type="Proteomes" id="UP000184231"/>
    </source>
</evidence>
<keyword evidence="4" id="KW-0597">Phosphoprotein</keyword>
<dbReference type="Gene3D" id="3.30.450.20">
    <property type="entry name" value="PAS domain"/>
    <property type="match status" value="1"/>
</dbReference>
<dbReference type="STRING" id="558155.SAMN04487911_104131"/>
<evidence type="ECO:0000256" key="6">
    <source>
        <dbReference type="ARBA" id="ARBA00022692"/>
    </source>
</evidence>
<dbReference type="SMART" id="SM01079">
    <property type="entry name" value="CHASE"/>
    <property type="match status" value="1"/>
</dbReference>
<dbReference type="InterPro" id="IPR005467">
    <property type="entry name" value="His_kinase_dom"/>
</dbReference>
<gene>
    <name evidence="15" type="ORF">SAMN04487911_104131</name>
</gene>
<feature type="domain" description="CHASE" evidence="14">
    <location>
        <begin position="142"/>
        <end position="284"/>
    </location>
</feature>
<evidence type="ECO:0000256" key="2">
    <source>
        <dbReference type="ARBA" id="ARBA00004370"/>
    </source>
</evidence>
<dbReference type="RefSeq" id="WP_072763359.1">
    <property type="nucleotide sequence ID" value="NZ_FQYX01000004.1"/>
</dbReference>
<feature type="domain" description="Histidine kinase" evidence="13">
    <location>
        <begin position="452"/>
        <end position="546"/>
    </location>
</feature>
<dbReference type="AlphaFoldDB" id="A0A1M6D1G2"/>
<evidence type="ECO:0000313" key="15">
    <source>
        <dbReference type="EMBL" id="SHI67122.1"/>
    </source>
</evidence>
<keyword evidence="8 15" id="KW-0418">Kinase</keyword>
<keyword evidence="10 12" id="KW-1133">Transmembrane helix</keyword>
<evidence type="ECO:0000259" key="13">
    <source>
        <dbReference type="PROSITE" id="PS50109"/>
    </source>
</evidence>
<keyword evidence="5" id="KW-0808">Transferase</keyword>
<evidence type="ECO:0000256" key="3">
    <source>
        <dbReference type="ARBA" id="ARBA00012438"/>
    </source>
</evidence>
<organism evidence="15 16">
    <name type="scientific">Arenibacter nanhaiticus</name>
    <dbReference type="NCBI Taxonomy" id="558155"/>
    <lineage>
        <taxon>Bacteria</taxon>
        <taxon>Pseudomonadati</taxon>
        <taxon>Bacteroidota</taxon>
        <taxon>Flavobacteriia</taxon>
        <taxon>Flavobacteriales</taxon>
        <taxon>Flavobacteriaceae</taxon>
        <taxon>Arenibacter</taxon>
    </lineage>
</organism>
<dbReference type="EMBL" id="FQYX01000004">
    <property type="protein sequence ID" value="SHI67122.1"/>
    <property type="molecule type" value="Genomic_DNA"/>
</dbReference>
<dbReference type="GO" id="GO:0004673">
    <property type="term" value="F:protein histidine kinase activity"/>
    <property type="evidence" value="ECO:0007669"/>
    <property type="project" value="UniProtKB-EC"/>
</dbReference>
<evidence type="ECO:0000256" key="10">
    <source>
        <dbReference type="ARBA" id="ARBA00022989"/>
    </source>
</evidence>
<dbReference type="InterPro" id="IPR003594">
    <property type="entry name" value="HATPase_dom"/>
</dbReference>
<keyword evidence="11 12" id="KW-0472">Membrane</keyword>
<dbReference type="Pfam" id="PF03924">
    <property type="entry name" value="CHASE"/>
    <property type="match status" value="1"/>
</dbReference>
<dbReference type="EC" id="2.7.13.3" evidence="3"/>
<keyword evidence="6 12" id="KW-0812">Transmembrane</keyword>
<dbReference type="Pfam" id="PF02518">
    <property type="entry name" value="HATPase_c"/>
    <property type="match status" value="1"/>
</dbReference>